<feature type="transmembrane region" description="Helical" evidence="9">
    <location>
        <begin position="158"/>
        <end position="181"/>
    </location>
</feature>
<evidence type="ECO:0000256" key="3">
    <source>
        <dbReference type="ARBA" id="ARBA00007590"/>
    </source>
</evidence>
<dbReference type="InterPro" id="IPR044890">
    <property type="entry name" value="TMEM14_sf"/>
</dbReference>
<dbReference type="PANTHER" id="PTHR13890:SF42">
    <property type="entry name" value="MAGNESIUM TRANSPORTER"/>
    <property type="match status" value="1"/>
</dbReference>
<feature type="region of interest" description="Disordered" evidence="8">
    <location>
        <begin position="262"/>
        <end position="281"/>
    </location>
</feature>
<feature type="transmembrane region" description="Helical" evidence="9">
    <location>
        <begin position="617"/>
        <end position="642"/>
    </location>
</feature>
<name>A0A830HE17_9CHLO</name>
<evidence type="ECO:0000256" key="5">
    <source>
        <dbReference type="ARBA" id="ARBA00022989"/>
    </source>
</evidence>
<evidence type="ECO:0000256" key="2">
    <source>
        <dbReference type="ARBA" id="ARBA00007535"/>
    </source>
</evidence>
<comment type="subcellular location">
    <subcellularLocation>
        <location evidence="1">Membrane</location>
    </subcellularLocation>
</comment>
<feature type="region of interest" description="Disordered" evidence="8">
    <location>
        <begin position="795"/>
        <end position="820"/>
    </location>
</feature>
<keyword evidence="4 9" id="KW-0812">Transmembrane</keyword>
<feature type="coiled-coil region" evidence="7">
    <location>
        <begin position="542"/>
        <end position="569"/>
    </location>
</feature>
<dbReference type="Pfam" id="PF03647">
    <property type="entry name" value="Tmemb_14"/>
    <property type="match status" value="1"/>
</dbReference>
<keyword evidence="6 9" id="KW-0472">Membrane</keyword>
<evidence type="ECO:0000256" key="6">
    <source>
        <dbReference type="ARBA" id="ARBA00023136"/>
    </source>
</evidence>
<dbReference type="Proteomes" id="UP000660262">
    <property type="component" value="Unassembled WGS sequence"/>
</dbReference>
<gene>
    <name evidence="10" type="ORF">PPROV_000208200</name>
</gene>
<keyword evidence="5 9" id="KW-1133">Transmembrane helix</keyword>
<feature type="transmembrane region" description="Helical" evidence="9">
    <location>
        <begin position="121"/>
        <end position="138"/>
    </location>
</feature>
<feature type="transmembrane region" description="Helical" evidence="9">
    <location>
        <begin position="586"/>
        <end position="605"/>
    </location>
</feature>
<comment type="similarity">
    <text evidence="2">Belongs to the CorA metal ion transporter (MIT) (TC 1.A.35.5) family.</text>
</comment>
<dbReference type="GO" id="GO:0015095">
    <property type="term" value="F:magnesium ion transmembrane transporter activity"/>
    <property type="evidence" value="ECO:0007669"/>
    <property type="project" value="UniProtKB-ARBA"/>
</dbReference>
<sequence length="820" mass="88207">MAAALSPRALSRPPCALARHHGLGLRAGAGPAVKPQAAVRCGALAGSSRLPSFGRSTARHPTWWRDIRRVCSRSRVVGCGASTESGNGGTGDGGGGDGGSSSGGGGGGEGDAEYSNTPWQVATFVLATASLAGGFMGYQKKGSKASLAAGASFATALVASLVLCSAFGALLASVLLGLFFAKRCFKGASLKGASASSSSAFRFRFQTALFHRSHLSAPLAAAGAANGSSQPVLRGFDIVANQPSTYAPNVVVEAYAGAAEAAKPTENTNNQGNGATSTTTITTRRGPTAVNLTLSELAKLVPRCSVRDLRLLRSRGSTIAVHRTFIAFKVDPPSISGMVSRDRLILTDTGASARSFIESLSRALTHSKDASAPCDDGKPPLFTLRVIEAVLEESCVSLERSYRRLEVLIDNLLPKLTRQGVTDQMNWLPWVGSANDAKREEGFSRLLTLTKSLSDVKSRTVRLVEILKEVLAEPQDLEELEYLCAPDHIAMSHRLWQEQYRTQTSGGIHPVASSESTAADCEDPSVHEYFERDYGGVAELMLEAYESRLQNLEDDCDKLEGKIAQTRQTIELSLANESNRIRRLELHIANAALCVGSMACVYSLFGTNVPNGFEESSTAFVTLAGSAMFAGAMASGPFLLSYRSFFGGDVRRSDDELALTTALRGIEEVQNAIRGDVAFSKRLRKAVEGATSAHHSKNSHNPAIASSRPPWGMGMLRRNAESSGGGRIPDELVLETLARTYGSRMRRLRPREIEMWREMLQVEYKKMHRMDQHHDEDVGSWIHVDEREPATLPRLTKSNTMPESPAIFKRSNSSRKIDQL</sequence>
<dbReference type="GO" id="GO:0016020">
    <property type="term" value="C:membrane"/>
    <property type="evidence" value="ECO:0007669"/>
    <property type="project" value="UniProtKB-SubCell"/>
</dbReference>
<evidence type="ECO:0000256" key="7">
    <source>
        <dbReference type="SAM" id="Coils"/>
    </source>
</evidence>
<dbReference type="Gene3D" id="1.20.58.340">
    <property type="entry name" value="Magnesium transport protein CorA, transmembrane region"/>
    <property type="match status" value="1"/>
</dbReference>
<dbReference type="Gene3D" id="1.10.10.1740">
    <property type="entry name" value="Transmembrane protein 14-like"/>
    <property type="match status" value="1"/>
</dbReference>
<keyword evidence="7" id="KW-0175">Coiled coil</keyword>
<dbReference type="Pfam" id="PF22099">
    <property type="entry name" value="MRS2-like"/>
    <property type="match status" value="1"/>
</dbReference>
<feature type="region of interest" description="Disordered" evidence="8">
    <location>
        <begin position="689"/>
        <end position="711"/>
    </location>
</feature>
<feature type="compositionally biased region" description="Gly residues" evidence="8">
    <location>
        <begin position="86"/>
        <end position="109"/>
    </location>
</feature>
<dbReference type="InterPro" id="IPR039204">
    <property type="entry name" value="MRS2-like"/>
</dbReference>
<organism evidence="10 11">
    <name type="scientific">Pycnococcus provasolii</name>
    <dbReference type="NCBI Taxonomy" id="41880"/>
    <lineage>
        <taxon>Eukaryota</taxon>
        <taxon>Viridiplantae</taxon>
        <taxon>Chlorophyta</taxon>
        <taxon>Pseudoscourfieldiophyceae</taxon>
        <taxon>Pseudoscourfieldiales</taxon>
        <taxon>Pycnococcaceae</taxon>
        <taxon>Pycnococcus</taxon>
    </lineage>
</organism>
<feature type="compositionally biased region" description="Polar residues" evidence="8">
    <location>
        <begin position="265"/>
        <end position="275"/>
    </location>
</feature>
<feature type="region of interest" description="Disordered" evidence="8">
    <location>
        <begin position="82"/>
        <end position="112"/>
    </location>
</feature>
<evidence type="ECO:0000256" key="4">
    <source>
        <dbReference type="ARBA" id="ARBA00022692"/>
    </source>
</evidence>
<reference evidence="10" key="1">
    <citation type="submission" date="2020-10" db="EMBL/GenBank/DDBJ databases">
        <title>Unveiling of a novel bifunctional photoreceptor, Dualchrome1, isolated from a cosmopolitan green alga.</title>
        <authorList>
            <person name="Suzuki S."/>
            <person name="Kawachi M."/>
        </authorList>
    </citation>
    <scope>NUCLEOTIDE SEQUENCE</scope>
    <source>
        <strain evidence="10">NIES 2893</strain>
    </source>
</reference>
<dbReference type="OrthoDB" id="10251508at2759"/>
<protein>
    <recommendedName>
        <fullName evidence="12">Magnesium transporter</fullName>
    </recommendedName>
</protein>
<evidence type="ECO:0000256" key="9">
    <source>
        <dbReference type="SAM" id="Phobius"/>
    </source>
</evidence>
<dbReference type="AlphaFoldDB" id="A0A830HE17"/>
<comment type="caution">
    <text evidence="10">The sequence shown here is derived from an EMBL/GenBank/DDBJ whole genome shotgun (WGS) entry which is preliminary data.</text>
</comment>
<dbReference type="InterPro" id="IPR005349">
    <property type="entry name" value="TMEM14"/>
</dbReference>
<evidence type="ECO:0000313" key="11">
    <source>
        <dbReference type="Proteomes" id="UP000660262"/>
    </source>
</evidence>
<comment type="similarity">
    <text evidence="3">Belongs to the TMEM14 family.</text>
</comment>
<evidence type="ECO:0008006" key="12">
    <source>
        <dbReference type="Google" id="ProtNLM"/>
    </source>
</evidence>
<proteinExistence type="inferred from homology"/>
<dbReference type="PANTHER" id="PTHR13890">
    <property type="entry name" value="RNA SPLICING PROTEIN MRS2, MITOCHONDRIAL"/>
    <property type="match status" value="1"/>
</dbReference>
<evidence type="ECO:0000256" key="1">
    <source>
        <dbReference type="ARBA" id="ARBA00004370"/>
    </source>
</evidence>
<evidence type="ECO:0000313" key="10">
    <source>
        <dbReference type="EMBL" id="GHP03327.1"/>
    </source>
</evidence>
<dbReference type="EMBL" id="BNJQ01000005">
    <property type="protein sequence ID" value="GHP03327.1"/>
    <property type="molecule type" value="Genomic_DNA"/>
</dbReference>
<evidence type="ECO:0000256" key="8">
    <source>
        <dbReference type="SAM" id="MobiDB-lite"/>
    </source>
</evidence>
<accession>A0A830HE17</accession>
<keyword evidence="11" id="KW-1185">Reference proteome</keyword>